<evidence type="ECO:0000256" key="3">
    <source>
        <dbReference type="ARBA" id="ARBA00022827"/>
    </source>
</evidence>
<evidence type="ECO:0000259" key="5">
    <source>
        <dbReference type="Pfam" id="PF01494"/>
    </source>
</evidence>
<evidence type="ECO:0000313" key="6">
    <source>
        <dbReference type="EMBL" id="KAF4610997.1"/>
    </source>
</evidence>
<accession>A0A8H4QH84</accession>
<gene>
    <name evidence="6" type="ORF">D9613_006865</name>
</gene>
<dbReference type="Proteomes" id="UP000521872">
    <property type="component" value="Unassembled WGS sequence"/>
</dbReference>
<protein>
    <recommendedName>
        <fullName evidence="5">FAD-binding domain-containing protein</fullName>
    </recommendedName>
</protein>
<dbReference type="GO" id="GO:0016709">
    <property type="term" value="F:oxidoreductase activity, acting on paired donors, with incorporation or reduction of molecular oxygen, NAD(P)H as one donor, and incorporation of one atom of oxygen"/>
    <property type="evidence" value="ECO:0007669"/>
    <property type="project" value="UniProtKB-ARBA"/>
</dbReference>
<dbReference type="InterPro" id="IPR038220">
    <property type="entry name" value="PHOX_C_sf"/>
</dbReference>
<evidence type="ECO:0000256" key="4">
    <source>
        <dbReference type="ARBA" id="ARBA00023002"/>
    </source>
</evidence>
<dbReference type="GO" id="GO:0071949">
    <property type="term" value="F:FAD binding"/>
    <property type="evidence" value="ECO:0007669"/>
    <property type="project" value="InterPro"/>
</dbReference>
<organism evidence="6 7">
    <name type="scientific">Agrocybe pediades</name>
    <dbReference type="NCBI Taxonomy" id="84607"/>
    <lineage>
        <taxon>Eukaryota</taxon>
        <taxon>Fungi</taxon>
        <taxon>Dikarya</taxon>
        <taxon>Basidiomycota</taxon>
        <taxon>Agaricomycotina</taxon>
        <taxon>Agaricomycetes</taxon>
        <taxon>Agaricomycetidae</taxon>
        <taxon>Agaricales</taxon>
        <taxon>Agaricineae</taxon>
        <taxon>Strophariaceae</taxon>
        <taxon>Agrocybe</taxon>
    </lineage>
</organism>
<dbReference type="InterPro" id="IPR050641">
    <property type="entry name" value="RIFMO-like"/>
</dbReference>
<evidence type="ECO:0000256" key="2">
    <source>
        <dbReference type="ARBA" id="ARBA00022630"/>
    </source>
</evidence>
<dbReference type="SUPFAM" id="SSF51905">
    <property type="entry name" value="FAD/NAD(P)-binding domain"/>
    <property type="match status" value="1"/>
</dbReference>
<sequence>MAAENHSPKVLIVGGGPSGLILALSLLHNGVPVRIIEKTSQPRLGQRGAGLMPRTLELFSYLRIVDDVTKIAIQTPRVRLYRMPGGVEVKHEFEMSPHQNPTPTHPYLNPLMLGQDRLESIFHKALASYGCSVELGTELKTFEQNEHHVRVKLVKESSSGGEGEHEEAEYDWMIGTDGARGVVRKQLGLSFLGETRNIENFIVGDIIVDGLAQKASLSHLWFIPLTSDPLCSIGICGGMSQTFSPAIRISLRGTETSNLFNFVVGGKNVNHAELSKDPDALRRCFMQNTGNRADLKFCNIPWMSHYTPNIRMVDKFGYGRVYIAGDAGHVHSPTGGQGVNTGIQDSFNLGWKLALVVKGIAPPSLLQSFSEERIPVIAEMINQTTKLLKRTLDNEPGVLKTNGTLYQLGVNYRWSSIVVDERKSIDAAREAEEDAYMEDYGFYSDDEEEKVDSYGEEHGGRLRAGDRAPDSSGLILQSSSPFSRKSFQLFQIFDAAHHTILIFSDIAKHLKVLQHASRYPESIIRTVVIIRSRTTLPSADVKYADYVFEDRDGHAYESYCPTNVCGVCIVRPDGVLGAIVKDSVGMHRYFQGIFGRV</sequence>
<dbReference type="Gene3D" id="3.40.30.20">
    <property type="match status" value="1"/>
</dbReference>
<dbReference type="Gene3D" id="3.50.50.60">
    <property type="entry name" value="FAD/NAD(P)-binding domain"/>
    <property type="match status" value="1"/>
</dbReference>
<comment type="cofactor">
    <cofactor evidence="1">
        <name>FAD</name>
        <dbReference type="ChEBI" id="CHEBI:57692"/>
    </cofactor>
</comment>
<dbReference type="InterPro" id="IPR036188">
    <property type="entry name" value="FAD/NAD-bd_sf"/>
</dbReference>
<dbReference type="AlphaFoldDB" id="A0A8H4QH84"/>
<dbReference type="InterPro" id="IPR002938">
    <property type="entry name" value="FAD-bd"/>
</dbReference>
<evidence type="ECO:0000313" key="7">
    <source>
        <dbReference type="Proteomes" id="UP000521872"/>
    </source>
</evidence>
<dbReference type="Pfam" id="PF01494">
    <property type="entry name" value="FAD_binding_3"/>
    <property type="match status" value="1"/>
</dbReference>
<dbReference type="Gene3D" id="3.30.70.2450">
    <property type="match status" value="1"/>
</dbReference>
<keyword evidence="7" id="KW-1185">Reference proteome</keyword>
<keyword evidence="3" id="KW-0274">FAD</keyword>
<dbReference type="PRINTS" id="PR00420">
    <property type="entry name" value="RNGMNOXGNASE"/>
</dbReference>
<dbReference type="EMBL" id="JAACJL010000058">
    <property type="protein sequence ID" value="KAF4610997.1"/>
    <property type="molecule type" value="Genomic_DNA"/>
</dbReference>
<keyword evidence="2" id="KW-0285">Flavoprotein</keyword>
<reference evidence="6 7" key="1">
    <citation type="submission" date="2019-12" db="EMBL/GenBank/DDBJ databases">
        <authorList>
            <person name="Floudas D."/>
            <person name="Bentzer J."/>
            <person name="Ahren D."/>
            <person name="Johansson T."/>
            <person name="Persson P."/>
            <person name="Tunlid A."/>
        </authorList>
    </citation>
    <scope>NUCLEOTIDE SEQUENCE [LARGE SCALE GENOMIC DNA]</scope>
    <source>
        <strain evidence="6 7">CBS 102.39</strain>
    </source>
</reference>
<dbReference type="PANTHER" id="PTHR43004">
    <property type="entry name" value="TRK SYSTEM POTASSIUM UPTAKE PROTEIN"/>
    <property type="match status" value="1"/>
</dbReference>
<name>A0A8H4QH84_9AGAR</name>
<keyword evidence="4" id="KW-0560">Oxidoreductase</keyword>
<evidence type="ECO:0000256" key="1">
    <source>
        <dbReference type="ARBA" id="ARBA00001974"/>
    </source>
</evidence>
<dbReference type="PANTHER" id="PTHR43004:SF19">
    <property type="entry name" value="BINDING MONOOXYGENASE, PUTATIVE (JCVI)-RELATED"/>
    <property type="match status" value="1"/>
</dbReference>
<feature type="domain" description="FAD-binding" evidence="5">
    <location>
        <begin position="9"/>
        <end position="383"/>
    </location>
</feature>
<comment type="caution">
    <text evidence="6">The sequence shown here is derived from an EMBL/GenBank/DDBJ whole genome shotgun (WGS) entry which is preliminary data.</text>
</comment>
<proteinExistence type="predicted"/>